<keyword evidence="15" id="KW-1185">Reference proteome</keyword>
<keyword evidence="6" id="KW-0597">Phosphoprotein</keyword>
<keyword evidence="9 12" id="KW-0727">SH2 domain</keyword>
<evidence type="ECO:0000259" key="14">
    <source>
        <dbReference type="PROSITE" id="PS50001"/>
    </source>
</evidence>
<dbReference type="PROSITE" id="PS50001">
    <property type="entry name" value="SH2"/>
    <property type="match status" value="1"/>
</dbReference>
<dbReference type="Proteomes" id="UP000694871">
    <property type="component" value="Unplaced"/>
</dbReference>
<reference evidence="16" key="1">
    <citation type="submission" date="2025-08" db="UniProtKB">
        <authorList>
            <consortium name="RefSeq"/>
        </authorList>
    </citation>
    <scope>IDENTIFICATION</scope>
</reference>
<proteinExistence type="inferred from homology"/>
<comment type="subcellular location">
    <subcellularLocation>
        <location evidence="2">Cytoplasm</location>
        <location evidence="2">Cytoskeleton</location>
    </subcellularLocation>
    <subcellularLocation>
        <location evidence="1">Membrane</location>
        <topology evidence="1">Peripheral membrane protein</topology>
    </subcellularLocation>
</comment>
<evidence type="ECO:0000256" key="5">
    <source>
        <dbReference type="ARBA" id="ARBA00022490"/>
    </source>
</evidence>
<dbReference type="SUPFAM" id="SSF56219">
    <property type="entry name" value="DNase I-like"/>
    <property type="match status" value="1"/>
</dbReference>
<dbReference type="SMART" id="SM00128">
    <property type="entry name" value="IPPc"/>
    <property type="match status" value="1"/>
</dbReference>
<dbReference type="Pfam" id="PF24150">
    <property type="entry name" value="C2_SHIP1-2_first"/>
    <property type="match status" value="1"/>
</dbReference>
<evidence type="ECO:0000256" key="11">
    <source>
        <dbReference type="ARBA" id="ARBA00023212"/>
    </source>
</evidence>
<organism evidence="15 16">
    <name type="scientific">Gekko japonicus</name>
    <name type="common">Schlegel's Japanese gecko</name>
    <dbReference type="NCBI Taxonomy" id="146911"/>
    <lineage>
        <taxon>Eukaryota</taxon>
        <taxon>Metazoa</taxon>
        <taxon>Chordata</taxon>
        <taxon>Craniata</taxon>
        <taxon>Vertebrata</taxon>
        <taxon>Euteleostomi</taxon>
        <taxon>Lepidosauria</taxon>
        <taxon>Squamata</taxon>
        <taxon>Bifurcata</taxon>
        <taxon>Gekkota</taxon>
        <taxon>Gekkonidae</taxon>
        <taxon>Gekkoninae</taxon>
        <taxon>Gekko</taxon>
    </lineage>
</organism>
<dbReference type="SMART" id="SM00252">
    <property type="entry name" value="SH2"/>
    <property type="match status" value="1"/>
</dbReference>
<dbReference type="PANTHER" id="PTHR46051:SF3">
    <property type="entry name" value="PHOSPHATIDYLINOSITOL 3,4,5-TRISPHOSPHATE 5-PHOSPHATASE 1"/>
    <property type="match status" value="1"/>
</dbReference>
<dbReference type="InterPro" id="IPR000980">
    <property type="entry name" value="SH2"/>
</dbReference>
<keyword evidence="7" id="KW-0378">Hydrolase</keyword>
<dbReference type="SUPFAM" id="SSF55550">
    <property type="entry name" value="SH2 domain"/>
    <property type="match status" value="1"/>
</dbReference>
<dbReference type="Pfam" id="PF22669">
    <property type="entry name" value="Exo_endo_phos2"/>
    <property type="match status" value="1"/>
</dbReference>
<evidence type="ECO:0000256" key="12">
    <source>
        <dbReference type="PROSITE-ProRule" id="PRU00191"/>
    </source>
</evidence>
<dbReference type="InterPro" id="IPR000300">
    <property type="entry name" value="IPPc"/>
</dbReference>
<comment type="similarity">
    <text evidence="3">Belongs to the inositol 1,4,5-trisphosphate 5-phosphatase family.</text>
</comment>
<feature type="region of interest" description="Disordered" evidence="13">
    <location>
        <begin position="1069"/>
        <end position="1105"/>
    </location>
</feature>
<feature type="compositionally biased region" description="Polar residues" evidence="13">
    <location>
        <begin position="1089"/>
        <end position="1099"/>
    </location>
</feature>
<sequence>MDQCWYHGTITRSRAEDLLSKVGKDGSFLVRASESISSAYALCLLHRNCVYTYRILPNKENKLVIQASEGVPVQYFNNLEELIEFYKKENMGLVRSLKYPVQREEDEATDDPEEYVDFVSARPTLPPRSISVAPLVTEAKEDPSPNGKVEVSKPSLSETLLQRLQHQDISSVPEEHLKLIQDYLQVHITNDLEAVQLGSGNLPQLKKLLAVLCKGLFSEVSRTLPSLESIQKVFDQQLPPGILRHSQPCSEANRSKLGQLTCLLSSIEDTVKTLLIEGPEATHRRSLIPPVTFEVKADYLGISSKIHLKVDVEMGKLIIKKAKDGPEDKFYNHKKILQLIKSQKFPNKLVIVLETEKEKTHRKEYVFADSKKREGFCQLLQQMKNKHSEQPEPDMITVFIGTWNMGDAPPPKKITSWFLSKGQGKTRDDTADYIPHDIYVIGTQEDSLGDREWQEILRQSLQAITSISFKVIAIHTLWNIRIVVLAKPEHENRISHLCIDNVKTGIANRLGNKGAVGVSFMFNGTSFGFVNSHLTSGSEKKHRRNQNYTSILRFLQLGDKKLSPFNITHRFTHLFWMGDLNYRLELPPMEAENIIQRIKQQQYPELLSYDQLLMERKDQKVFLQFEEEEINFAPTYRFERNTRENYVYTKQKATGMKYNLPSWCDRVLWKSYPLVHVVCQSYGCTSDVMTSDHSPVFATFEVAVTSQFVSKNEAKYTDSLGQIEFMRCSATLKTKSQTKFYIEFHSSCLESFVKSQEGENEEGNEGELVVKFVGLPKLTPIISDPEYLLDQHILISIKSSDSDESYGEGCIALRSGATESPVRIETMLTHHGEKTGIFQGEFKLQTSQGKQREKLYDFVKIERDESAGQKTVRGMCSVDHGKEWEPTNRSCSSNRRSSHLVAREAAALARSRGTITASLDEGKEDLSRATATDVSNPNYLRMAAASQQFSATGQLKQIPSPDQSPVLWNYDPQTKDTTSLMGLESPTMPSNLSPQSPRPPAQIVTHRNPGSRNQDHQLYAEVRKSVVEPLLPEEMYPKPEMIDNPLYDYTKSKDKLVSKREQEVIKAPRKELPSTPDQSFTKLQEVDTSKVSNKQQSSPPFIVPAPRFRSYTCSAQSEEKTALNEKTQIKQKPYANVDALVPVKKPVKPSRSEVGHSKPPLPSKSPMVLEMLNPKNRDYRESSELSHLRKHQNEEETVSITVVPSIRTSKMRSLEES</sequence>
<feature type="domain" description="SH2" evidence="14">
    <location>
        <begin position="5"/>
        <end position="101"/>
    </location>
</feature>
<feature type="compositionally biased region" description="Basic and acidic residues" evidence="13">
    <location>
        <begin position="1175"/>
        <end position="1194"/>
    </location>
</feature>
<keyword evidence="8" id="KW-0391">Immunity</keyword>
<name>A0ABM1L8M1_GEKJA</name>
<dbReference type="CDD" id="cd10343">
    <property type="entry name" value="SH2_SHIP"/>
    <property type="match status" value="1"/>
</dbReference>
<dbReference type="GeneID" id="107123574"/>
<feature type="region of interest" description="Disordered" evidence="13">
    <location>
        <begin position="1143"/>
        <end position="1202"/>
    </location>
</feature>
<dbReference type="Gene3D" id="3.30.505.10">
    <property type="entry name" value="SH2 domain"/>
    <property type="match status" value="1"/>
</dbReference>
<dbReference type="CDD" id="cd09100">
    <property type="entry name" value="INPP5c_SHIP1-INPP5D"/>
    <property type="match status" value="1"/>
</dbReference>
<dbReference type="Pfam" id="PF24147">
    <property type="entry name" value="C2_SHIP1-2_2nd"/>
    <property type="match status" value="1"/>
</dbReference>
<dbReference type="InterPro" id="IPR036691">
    <property type="entry name" value="Endo/exonu/phosph_ase_sf"/>
</dbReference>
<protein>
    <recommendedName>
        <fullName evidence="4">phosphatidylinositol-3,4,5-trisphosphate 5-phosphatase</fullName>
        <ecNumber evidence="4">3.1.3.86</ecNumber>
    </recommendedName>
</protein>
<evidence type="ECO:0000256" key="2">
    <source>
        <dbReference type="ARBA" id="ARBA00004245"/>
    </source>
</evidence>
<feature type="region of interest" description="Disordered" evidence="13">
    <location>
        <begin position="974"/>
        <end position="1013"/>
    </location>
</feature>
<dbReference type="InterPro" id="IPR057509">
    <property type="entry name" value="C2_SHIP1-2_2nd"/>
</dbReference>
<evidence type="ECO:0000256" key="1">
    <source>
        <dbReference type="ARBA" id="ARBA00004170"/>
    </source>
</evidence>
<dbReference type="InterPro" id="IPR036860">
    <property type="entry name" value="SH2_dom_sf"/>
</dbReference>
<keyword evidence="11" id="KW-0206">Cytoskeleton</keyword>
<evidence type="ECO:0000256" key="3">
    <source>
        <dbReference type="ARBA" id="ARBA00008734"/>
    </source>
</evidence>
<evidence type="ECO:0000256" key="10">
    <source>
        <dbReference type="ARBA" id="ARBA00023136"/>
    </source>
</evidence>
<evidence type="ECO:0000256" key="13">
    <source>
        <dbReference type="SAM" id="MobiDB-lite"/>
    </source>
</evidence>
<dbReference type="PANTHER" id="PTHR46051">
    <property type="entry name" value="SH2 DOMAIN-CONTAINING PROTEIN"/>
    <property type="match status" value="1"/>
</dbReference>
<evidence type="ECO:0000256" key="4">
    <source>
        <dbReference type="ARBA" id="ARBA00012981"/>
    </source>
</evidence>
<evidence type="ECO:0000256" key="7">
    <source>
        <dbReference type="ARBA" id="ARBA00022801"/>
    </source>
</evidence>
<evidence type="ECO:0000313" key="15">
    <source>
        <dbReference type="Proteomes" id="UP000694871"/>
    </source>
</evidence>
<evidence type="ECO:0000256" key="9">
    <source>
        <dbReference type="ARBA" id="ARBA00022999"/>
    </source>
</evidence>
<dbReference type="RefSeq" id="XP_015282308.1">
    <property type="nucleotide sequence ID" value="XM_015426822.1"/>
</dbReference>
<dbReference type="Gene3D" id="3.60.10.10">
    <property type="entry name" value="Endonuclease/exonuclease/phosphatase"/>
    <property type="match status" value="1"/>
</dbReference>
<gene>
    <name evidence="16" type="primary">INPP5D</name>
</gene>
<keyword evidence="5" id="KW-0963">Cytoplasm</keyword>
<dbReference type="Pfam" id="PF00017">
    <property type="entry name" value="SH2"/>
    <property type="match status" value="1"/>
</dbReference>
<dbReference type="InterPro" id="IPR057510">
    <property type="entry name" value="C2_SHIP1-2_first"/>
</dbReference>
<evidence type="ECO:0000256" key="6">
    <source>
        <dbReference type="ARBA" id="ARBA00022553"/>
    </source>
</evidence>
<keyword evidence="10" id="KW-0472">Membrane</keyword>
<dbReference type="PRINTS" id="PR00401">
    <property type="entry name" value="SH2DOMAIN"/>
</dbReference>
<evidence type="ECO:0000256" key="8">
    <source>
        <dbReference type="ARBA" id="ARBA00022859"/>
    </source>
</evidence>
<dbReference type="EC" id="3.1.3.86" evidence="4"/>
<evidence type="ECO:0000313" key="16">
    <source>
        <dbReference type="RefSeq" id="XP_015282308.1"/>
    </source>
</evidence>
<accession>A0ABM1L8M1</accession>